<comment type="caution">
    <text evidence="2">The sequence shown here is derived from an EMBL/GenBank/DDBJ whole genome shotgun (WGS) entry which is preliminary data.</text>
</comment>
<name>A0AAE0ZS67_9GAST</name>
<dbReference type="AlphaFoldDB" id="A0AAE0ZS67"/>
<keyword evidence="3" id="KW-1185">Reference proteome</keyword>
<dbReference type="Proteomes" id="UP001283361">
    <property type="component" value="Unassembled WGS sequence"/>
</dbReference>
<proteinExistence type="predicted"/>
<dbReference type="EMBL" id="JAWDGP010003529">
    <property type="protein sequence ID" value="KAK3773622.1"/>
    <property type="molecule type" value="Genomic_DNA"/>
</dbReference>
<reference evidence="2" key="1">
    <citation type="journal article" date="2023" name="G3 (Bethesda)">
        <title>A reference genome for the long-term kleptoplast-retaining sea slug Elysia crispata morphotype clarki.</title>
        <authorList>
            <person name="Eastman K.E."/>
            <person name="Pendleton A.L."/>
            <person name="Shaikh M.A."/>
            <person name="Suttiyut T."/>
            <person name="Ogas R."/>
            <person name="Tomko P."/>
            <person name="Gavelis G."/>
            <person name="Widhalm J.R."/>
            <person name="Wisecaver J.H."/>
        </authorList>
    </citation>
    <scope>NUCLEOTIDE SEQUENCE</scope>
    <source>
        <strain evidence="2">ECLA1</strain>
    </source>
</reference>
<evidence type="ECO:0000313" key="2">
    <source>
        <dbReference type="EMBL" id="KAK3773622.1"/>
    </source>
</evidence>
<protein>
    <submittedName>
        <fullName evidence="2">Uncharacterized protein</fullName>
    </submittedName>
</protein>
<organism evidence="2 3">
    <name type="scientific">Elysia crispata</name>
    <name type="common">lettuce slug</name>
    <dbReference type="NCBI Taxonomy" id="231223"/>
    <lineage>
        <taxon>Eukaryota</taxon>
        <taxon>Metazoa</taxon>
        <taxon>Spiralia</taxon>
        <taxon>Lophotrochozoa</taxon>
        <taxon>Mollusca</taxon>
        <taxon>Gastropoda</taxon>
        <taxon>Heterobranchia</taxon>
        <taxon>Euthyneura</taxon>
        <taxon>Panpulmonata</taxon>
        <taxon>Sacoglossa</taxon>
        <taxon>Placobranchoidea</taxon>
        <taxon>Plakobranchidae</taxon>
        <taxon>Elysia</taxon>
    </lineage>
</organism>
<evidence type="ECO:0000256" key="1">
    <source>
        <dbReference type="SAM" id="MobiDB-lite"/>
    </source>
</evidence>
<feature type="region of interest" description="Disordered" evidence="1">
    <location>
        <begin position="82"/>
        <end position="101"/>
    </location>
</feature>
<accession>A0AAE0ZS67</accession>
<sequence>MPDTCGTASAWKLKWQGLSSVVYSMPLDHTWTFKLRLPRPRPRLASQEGSTGVTREGTKIRLFSAYHLQLEQASWDFDGDPRLHTGASRQSITPDPIRAVL</sequence>
<evidence type="ECO:0000313" key="3">
    <source>
        <dbReference type="Proteomes" id="UP001283361"/>
    </source>
</evidence>
<gene>
    <name evidence="2" type="ORF">RRG08_017789</name>
</gene>